<feature type="region of interest" description="Disordered" evidence="1">
    <location>
        <begin position="1"/>
        <end position="29"/>
    </location>
</feature>
<gene>
    <name evidence="2" type="ORF">ACGU38_28895</name>
</gene>
<evidence type="ECO:0000313" key="3">
    <source>
        <dbReference type="Proteomes" id="UP001605990"/>
    </source>
</evidence>
<sequence length="57" mass="5842">MALVGAATERGTSRGESGIGGTSILPERNHPPILTMASYIQDLASGDLGRQAVQDAC</sequence>
<keyword evidence="3" id="KW-1185">Reference proteome</keyword>
<protein>
    <submittedName>
        <fullName evidence="2">Uncharacterized protein</fullName>
    </submittedName>
</protein>
<name>A0ABW7E8A4_STRRO</name>
<dbReference type="Proteomes" id="UP001605990">
    <property type="component" value="Unassembled WGS sequence"/>
</dbReference>
<evidence type="ECO:0000313" key="2">
    <source>
        <dbReference type="EMBL" id="MFG6299365.1"/>
    </source>
</evidence>
<organism evidence="2 3">
    <name type="scientific">Streptomyces rochei</name>
    <name type="common">Streptomyces parvullus</name>
    <dbReference type="NCBI Taxonomy" id="1928"/>
    <lineage>
        <taxon>Bacteria</taxon>
        <taxon>Bacillati</taxon>
        <taxon>Actinomycetota</taxon>
        <taxon>Actinomycetes</taxon>
        <taxon>Kitasatosporales</taxon>
        <taxon>Streptomycetaceae</taxon>
        <taxon>Streptomyces</taxon>
        <taxon>Streptomyces rochei group</taxon>
    </lineage>
</organism>
<evidence type="ECO:0000256" key="1">
    <source>
        <dbReference type="SAM" id="MobiDB-lite"/>
    </source>
</evidence>
<dbReference type="EMBL" id="JBIENY010000417">
    <property type="protein sequence ID" value="MFG6299365.1"/>
    <property type="molecule type" value="Genomic_DNA"/>
</dbReference>
<proteinExistence type="predicted"/>
<comment type="caution">
    <text evidence="2">The sequence shown here is derived from an EMBL/GenBank/DDBJ whole genome shotgun (WGS) entry which is preliminary data.</text>
</comment>
<accession>A0ABW7E8A4</accession>
<reference evidence="2 3" key="1">
    <citation type="submission" date="2024-10" db="EMBL/GenBank/DDBJ databases">
        <title>Draft genome assembly of a novel steroid transforming actinomycete isolated from African clawed frog Xenopus laevis.</title>
        <authorList>
            <person name="Bragin E."/>
            <person name="Kollerov V."/>
            <person name="Donova M.V."/>
        </authorList>
    </citation>
    <scope>NUCLEOTIDE SEQUENCE [LARGE SCALE GENOMIC DNA]</scope>
    <source>
        <strain evidence="2 3">MTOC-St3</strain>
    </source>
</reference>